<evidence type="ECO:0000256" key="3">
    <source>
        <dbReference type="ARBA" id="ARBA00023274"/>
    </source>
</evidence>
<evidence type="ECO:0000256" key="2">
    <source>
        <dbReference type="ARBA" id="ARBA00022980"/>
    </source>
</evidence>
<evidence type="ECO:0000256" key="4">
    <source>
        <dbReference type="ARBA" id="ARBA00071664"/>
    </source>
</evidence>
<evidence type="ECO:0000256" key="7">
    <source>
        <dbReference type="SAM" id="MobiDB-lite"/>
    </source>
</evidence>
<dbReference type="InterPro" id="IPR037229">
    <property type="entry name" value="Ribosomal_bL35_sf"/>
</dbReference>
<proteinExistence type="inferred from homology"/>
<dbReference type="InterPro" id="IPR001706">
    <property type="entry name" value="Ribosomal_bL35"/>
</dbReference>
<dbReference type="PRINTS" id="PR00064">
    <property type="entry name" value="RIBOSOMALL35"/>
</dbReference>
<dbReference type="InterPro" id="IPR018265">
    <property type="entry name" value="Ribosomal_bL35_CS"/>
</dbReference>
<dbReference type="AlphaFoldDB" id="A0A133KCS4"/>
<comment type="caution">
    <text evidence="8">The sequence shown here is derived from an EMBL/GenBank/DDBJ whole genome shotgun (WGS) entry which is preliminary data.</text>
</comment>
<dbReference type="STRING" id="33036.HMPREF3200_01491"/>
<dbReference type="Pfam" id="PF01632">
    <property type="entry name" value="Ribosomal_L35p"/>
    <property type="match status" value="1"/>
</dbReference>
<sequence>MMKKESNMANKNKTRRAAVKRFKVTGSGKIMRRKAYKGHLTAKKSPNRKRRLRKATIVSSSEMKNVRSMIGA</sequence>
<accession>A0A133KCS4</accession>
<dbReference type="PANTHER" id="PTHR33343:SF1">
    <property type="entry name" value="LARGE RIBOSOMAL SUBUNIT PROTEIN BL35M"/>
    <property type="match status" value="1"/>
</dbReference>
<dbReference type="PANTHER" id="PTHR33343">
    <property type="entry name" value="54S RIBOSOMAL PROTEIN BL35M"/>
    <property type="match status" value="1"/>
</dbReference>
<keyword evidence="3 5" id="KW-0687">Ribonucleoprotein</keyword>
<gene>
    <name evidence="5" type="primary">rpmI</name>
    <name evidence="8" type="ORF">HMPREF3200_01491</name>
</gene>
<dbReference type="GO" id="GO:0006412">
    <property type="term" value="P:translation"/>
    <property type="evidence" value="ECO:0007669"/>
    <property type="project" value="UniProtKB-UniRule"/>
</dbReference>
<dbReference type="HAMAP" id="MF_00514">
    <property type="entry name" value="Ribosomal_bL35"/>
    <property type="match status" value="1"/>
</dbReference>
<comment type="similarity">
    <text evidence="1 5 6">Belongs to the bacterial ribosomal protein bL35 family.</text>
</comment>
<dbReference type="EMBL" id="LRPM01000054">
    <property type="protein sequence ID" value="KWZ77363.1"/>
    <property type="molecule type" value="Genomic_DNA"/>
</dbReference>
<dbReference type="GO" id="GO:0015934">
    <property type="term" value="C:large ribosomal subunit"/>
    <property type="evidence" value="ECO:0007669"/>
    <property type="project" value="TreeGrafter"/>
</dbReference>
<evidence type="ECO:0000313" key="8">
    <source>
        <dbReference type="EMBL" id="KWZ77363.1"/>
    </source>
</evidence>
<feature type="compositionally biased region" description="Basic residues" evidence="7">
    <location>
        <begin position="30"/>
        <end position="54"/>
    </location>
</feature>
<evidence type="ECO:0000256" key="5">
    <source>
        <dbReference type="HAMAP-Rule" id="MF_00514"/>
    </source>
</evidence>
<organism evidence="8 9">
    <name type="scientific">Anaerococcus tetradius</name>
    <dbReference type="NCBI Taxonomy" id="33036"/>
    <lineage>
        <taxon>Bacteria</taxon>
        <taxon>Bacillati</taxon>
        <taxon>Bacillota</taxon>
        <taxon>Tissierellia</taxon>
        <taxon>Tissierellales</taxon>
        <taxon>Peptoniphilaceae</taxon>
        <taxon>Anaerococcus</taxon>
    </lineage>
</organism>
<keyword evidence="9" id="KW-1185">Reference proteome</keyword>
<reference evidence="9" key="1">
    <citation type="submission" date="2016-01" db="EMBL/GenBank/DDBJ databases">
        <authorList>
            <person name="Mitreva M."/>
            <person name="Pepin K.H."/>
            <person name="Mihindukulasuriya K.A."/>
            <person name="Fulton R."/>
            <person name="Fronick C."/>
            <person name="O'Laughlin M."/>
            <person name="Miner T."/>
            <person name="Herter B."/>
            <person name="Rosa B.A."/>
            <person name="Cordes M."/>
            <person name="Tomlinson C."/>
            <person name="Wollam A."/>
            <person name="Palsikar V.B."/>
            <person name="Mardis E.R."/>
            <person name="Wilson R.K."/>
        </authorList>
    </citation>
    <scope>NUCLEOTIDE SEQUENCE [LARGE SCALE GENOMIC DNA]</scope>
    <source>
        <strain evidence="9">MJR8151</strain>
    </source>
</reference>
<dbReference type="NCBIfam" id="TIGR00001">
    <property type="entry name" value="rpmI_bact"/>
    <property type="match status" value="1"/>
</dbReference>
<dbReference type="PROSITE" id="PS00936">
    <property type="entry name" value="RIBOSOMAL_L35"/>
    <property type="match status" value="1"/>
</dbReference>
<dbReference type="SUPFAM" id="SSF143034">
    <property type="entry name" value="L35p-like"/>
    <property type="match status" value="1"/>
</dbReference>
<dbReference type="FunFam" id="4.10.410.60:FF:000001">
    <property type="entry name" value="50S ribosomal protein L35"/>
    <property type="match status" value="1"/>
</dbReference>
<evidence type="ECO:0000256" key="1">
    <source>
        <dbReference type="ARBA" id="ARBA00006598"/>
    </source>
</evidence>
<dbReference type="GO" id="GO:0003735">
    <property type="term" value="F:structural constituent of ribosome"/>
    <property type="evidence" value="ECO:0007669"/>
    <property type="project" value="InterPro"/>
</dbReference>
<evidence type="ECO:0000313" key="9">
    <source>
        <dbReference type="Proteomes" id="UP000070383"/>
    </source>
</evidence>
<dbReference type="Gene3D" id="4.10.410.60">
    <property type="match status" value="1"/>
</dbReference>
<name>A0A133KCS4_9FIRM</name>
<dbReference type="InterPro" id="IPR021137">
    <property type="entry name" value="Ribosomal_bL35-like"/>
</dbReference>
<feature type="region of interest" description="Disordered" evidence="7">
    <location>
        <begin position="1"/>
        <end position="72"/>
    </location>
</feature>
<dbReference type="PATRIC" id="fig|33036.3.peg.1475"/>
<evidence type="ECO:0000256" key="6">
    <source>
        <dbReference type="RuleBase" id="RU000568"/>
    </source>
</evidence>
<feature type="compositionally biased region" description="Basic residues" evidence="7">
    <location>
        <begin position="12"/>
        <end position="23"/>
    </location>
</feature>
<dbReference type="Proteomes" id="UP000070383">
    <property type="component" value="Unassembled WGS sequence"/>
</dbReference>
<protein>
    <recommendedName>
        <fullName evidence="4 5">Large ribosomal subunit protein bL35</fullName>
    </recommendedName>
</protein>
<keyword evidence="2 5" id="KW-0689">Ribosomal protein</keyword>